<protein>
    <submittedName>
        <fullName evidence="7">Two-component system sensor histidine kinase DesK</fullName>
        <ecNumber evidence="7">2.7.13.3</ecNumber>
    </submittedName>
</protein>
<keyword evidence="3" id="KW-0902">Two-component regulatory system</keyword>
<keyword evidence="4" id="KW-1133">Transmembrane helix</keyword>
<dbReference type="GO" id="GO:0046983">
    <property type="term" value="F:protein dimerization activity"/>
    <property type="evidence" value="ECO:0007669"/>
    <property type="project" value="InterPro"/>
</dbReference>
<keyword evidence="8" id="KW-1185">Reference proteome</keyword>
<feature type="transmembrane region" description="Helical" evidence="4">
    <location>
        <begin position="126"/>
        <end position="144"/>
    </location>
</feature>
<keyword evidence="4" id="KW-0812">Transmembrane</keyword>
<evidence type="ECO:0000256" key="4">
    <source>
        <dbReference type="SAM" id="Phobius"/>
    </source>
</evidence>
<dbReference type="Gene3D" id="1.20.5.1930">
    <property type="match status" value="1"/>
</dbReference>
<evidence type="ECO:0000313" key="7">
    <source>
        <dbReference type="EMBL" id="MBA8889412.1"/>
    </source>
</evidence>
<feature type="domain" description="Signal transduction histidine kinase subgroup 3 dimerisation and phosphoacceptor" evidence="6">
    <location>
        <begin position="173"/>
        <end position="239"/>
    </location>
</feature>
<name>A0A839F5S4_9GAMM</name>
<dbReference type="Gene3D" id="3.30.565.10">
    <property type="entry name" value="Histidine kinase-like ATPase, C-terminal domain"/>
    <property type="match status" value="1"/>
</dbReference>
<feature type="transmembrane region" description="Helical" evidence="4">
    <location>
        <begin position="6"/>
        <end position="26"/>
    </location>
</feature>
<dbReference type="PANTHER" id="PTHR24421">
    <property type="entry name" value="NITRATE/NITRITE SENSOR PROTEIN NARX-RELATED"/>
    <property type="match status" value="1"/>
</dbReference>
<evidence type="ECO:0000256" key="1">
    <source>
        <dbReference type="ARBA" id="ARBA00022679"/>
    </source>
</evidence>
<evidence type="ECO:0000259" key="6">
    <source>
        <dbReference type="Pfam" id="PF07730"/>
    </source>
</evidence>
<feature type="domain" description="Histidine kinase/HSP90-like ATPase" evidence="5">
    <location>
        <begin position="274"/>
        <end position="358"/>
    </location>
</feature>
<dbReference type="CDD" id="cd16917">
    <property type="entry name" value="HATPase_UhpB-NarQ-NarX-like"/>
    <property type="match status" value="1"/>
</dbReference>
<dbReference type="EC" id="2.7.13.3" evidence="7"/>
<organism evidence="7 8">
    <name type="scientific">Dokdonella fugitiva</name>
    <dbReference type="NCBI Taxonomy" id="328517"/>
    <lineage>
        <taxon>Bacteria</taxon>
        <taxon>Pseudomonadati</taxon>
        <taxon>Pseudomonadota</taxon>
        <taxon>Gammaproteobacteria</taxon>
        <taxon>Lysobacterales</taxon>
        <taxon>Rhodanobacteraceae</taxon>
        <taxon>Dokdonella</taxon>
    </lineage>
</organism>
<evidence type="ECO:0000259" key="5">
    <source>
        <dbReference type="Pfam" id="PF02518"/>
    </source>
</evidence>
<dbReference type="RefSeq" id="WP_182532438.1">
    <property type="nucleotide sequence ID" value="NZ_JACGXL010000006.1"/>
</dbReference>
<dbReference type="InterPro" id="IPR011712">
    <property type="entry name" value="Sig_transdc_His_kin_sub3_dim/P"/>
</dbReference>
<dbReference type="Proteomes" id="UP000550401">
    <property type="component" value="Unassembled WGS sequence"/>
</dbReference>
<keyword evidence="4" id="KW-0472">Membrane</keyword>
<feature type="transmembrane region" description="Helical" evidence="4">
    <location>
        <begin position="62"/>
        <end position="90"/>
    </location>
</feature>
<feature type="transmembrane region" description="Helical" evidence="4">
    <location>
        <begin position="102"/>
        <end position="120"/>
    </location>
</feature>
<sequence>MPPDLADQGWAPLWSLLYLGFLFINYNGRPASTWLPPTALSVCVFLPLYYRALQVCGRRRLYYGAAIALIGYALIAINTGANTYLIYAGACAGAAGIGLRRLFEIIAGALVVYSLELWLLGWPGQYIALSVTITAMVGLAISAANHFHHEKRLRQAELKLSHDEVRRLAALAERERIGRDLHDLLGHTLSLITLKSELAVKLFERDPHAARREIADVERVARDALGQVRRAVTGIRTAGLSAELASARLLLESSDVRLEYELVDALLPPEIETVLALTVREAVTNIQRHAQATRARVEVGVEGGEARLAISDDGIGATILPGNGLSGMRERLALLDGRLEIQSVRGRGTRLAAIVPLPPAPRGAATTAMAT</sequence>
<dbReference type="PANTHER" id="PTHR24421:SF63">
    <property type="entry name" value="SENSOR HISTIDINE KINASE DESK"/>
    <property type="match status" value="1"/>
</dbReference>
<evidence type="ECO:0000313" key="8">
    <source>
        <dbReference type="Proteomes" id="UP000550401"/>
    </source>
</evidence>
<evidence type="ECO:0000256" key="2">
    <source>
        <dbReference type="ARBA" id="ARBA00022777"/>
    </source>
</evidence>
<dbReference type="InterPro" id="IPR050482">
    <property type="entry name" value="Sensor_HK_TwoCompSys"/>
</dbReference>
<dbReference type="InterPro" id="IPR036890">
    <property type="entry name" value="HATPase_C_sf"/>
</dbReference>
<dbReference type="GO" id="GO:0016020">
    <property type="term" value="C:membrane"/>
    <property type="evidence" value="ECO:0007669"/>
    <property type="project" value="InterPro"/>
</dbReference>
<keyword evidence="2 7" id="KW-0418">Kinase</keyword>
<reference evidence="7 8" key="1">
    <citation type="submission" date="2020-07" db="EMBL/GenBank/DDBJ databases">
        <title>Genomic Encyclopedia of Type Strains, Phase IV (KMG-V): Genome sequencing to study the core and pangenomes of soil and plant-associated prokaryotes.</title>
        <authorList>
            <person name="Whitman W."/>
        </authorList>
    </citation>
    <scope>NUCLEOTIDE SEQUENCE [LARGE SCALE GENOMIC DNA]</scope>
    <source>
        <strain evidence="7 8">RH2WT43</strain>
    </source>
</reference>
<comment type="caution">
    <text evidence="7">The sequence shown here is derived from an EMBL/GenBank/DDBJ whole genome shotgun (WGS) entry which is preliminary data.</text>
</comment>
<feature type="transmembrane region" description="Helical" evidence="4">
    <location>
        <begin position="33"/>
        <end position="50"/>
    </location>
</feature>
<dbReference type="Pfam" id="PF02518">
    <property type="entry name" value="HATPase_c"/>
    <property type="match status" value="1"/>
</dbReference>
<dbReference type="InterPro" id="IPR003594">
    <property type="entry name" value="HATPase_dom"/>
</dbReference>
<dbReference type="GO" id="GO:0000155">
    <property type="term" value="F:phosphorelay sensor kinase activity"/>
    <property type="evidence" value="ECO:0007669"/>
    <property type="project" value="InterPro"/>
</dbReference>
<dbReference type="EMBL" id="JACGXL010000006">
    <property type="protein sequence ID" value="MBA8889412.1"/>
    <property type="molecule type" value="Genomic_DNA"/>
</dbReference>
<dbReference type="AlphaFoldDB" id="A0A839F5S4"/>
<dbReference type="SUPFAM" id="SSF55874">
    <property type="entry name" value="ATPase domain of HSP90 chaperone/DNA topoisomerase II/histidine kinase"/>
    <property type="match status" value="1"/>
</dbReference>
<accession>A0A839F5S4</accession>
<gene>
    <name evidence="7" type="ORF">FHW12_003655</name>
</gene>
<dbReference type="Pfam" id="PF07730">
    <property type="entry name" value="HisKA_3"/>
    <property type="match status" value="1"/>
</dbReference>
<keyword evidence="1 7" id="KW-0808">Transferase</keyword>
<evidence type="ECO:0000256" key="3">
    <source>
        <dbReference type="ARBA" id="ARBA00023012"/>
    </source>
</evidence>
<proteinExistence type="predicted"/>